<organism evidence="2 3">
    <name type="scientific">Paraburkholderia lycopersici</name>
    <dbReference type="NCBI Taxonomy" id="416944"/>
    <lineage>
        <taxon>Bacteria</taxon>
        <taxon>Pseudomonadati</taxon>
        <taxon>Pseudomonadota</taxon>
        <taxon>Betaproteobacteria</taxon>
        <taxon>Burkholderiales</taxon>
        <taxon>Burkholderiaceae</taxon>
        <taxon>Paraburkholderia</taxon>
    </lineage>
</organism>
<dbReference type="EMBL" id="FMYQ01000011">
    <property type="protein sequence ID" value="SDC85401.1"/>
    <property type="molecule type" value="Genomic_DNA"/>
</dbReference>
<sequence>MNDEREARIRRRAHQLWEDDGAPQGRADEYWSRAEKQIAAEYDAEGEASNIGSDQTGKRRLAGEPLQESGAVPPNELAREKRRG</sequence>
<name>A0A1G6PZK9_9BURK</name>
<keyword evidence="3" id="KW-1185">Reference proteome</keyword>
<evidence type="ECO:0000313" key="2">
    <source>
        <dbReference type="EMBL" id="SDC85401.1"/>
    </source>
</evidence>
<dbReference type="Proteomes" id="UP000198908">
    <property type="component" value="Unassembled WGS sequence"/>
</dbReference>
<evidence type="ECO:0008006" key="4">
    <source>
        <dbReference type="Google" id="ProtNLM"/>
    </source>
</evidence>
<dbReference type="OrthoDB" id="8909820at2"/>
<dbReference type="Pfam" id="PF11154">
    <property type="entry name" value="DUF2934"/>
    <property type="match status" value="1"/>
</dbReference>
<evidence type="ECO:0000313" key="3">
    <source>
        <dbReference type="Proteomes" id="UP000198908"/>
    </source>
</evidence>
<feature type="region of interest" description="Disordered" evidence="1">
    <location>
        <begin position="41"/>
        <end position="84"/>
    </location>
</feature>
<dbReference type="RefSeq" id="WP_091997379.1">
    <property type="nucleotide sequence ID" value="NZ_FMYQ01000011.1"/>
</dbReference>
<dbReference type="AlphaFoldDB" id="A0A1G6PZK9"/>
<dbReference type="InterPro" id="IPR021327">
    <property type="entry name" value="DUF2934"/>
</dbReference>
<proteinExistence type="predicted"/>
<dbReference type="STRING" id="416944.SAMN05421548_11127"/>
<evidence type="ECO:0000256" key="1">
    <source>
        <dbReference type="SAM" id="MobiDB-lite"/>
    </source>
</evidence>
<protein>
    <recommendedName>
        <fullName evidence="4">DUF2934 domain-containing protein</fullName>
    </recommendedName>
</protein>
<reference evidence="3" key="1">
    <citation type="submission" date="2016-09" db="EMBL/GenBank/DDBJ databases">
        <authorList>
            <person name="Varghese N."/>
            <person name="Submissions S."/>
        </authorList>
    </citation>
    <scope>NUCLEOTIDE SEQUENCE [LARGE SCALE GENOMIC DNA]</scope>
    <source>
        <strain evidence="3">TNe-862</strain>
    </source>
</reference>
<gene>
    <name evidence="2" type="ORF">SAMN05421548_11127</name>
</gene>
<accession>A0A1G6PZK9</accession>